<organism evidence="3 4">
    <name type="scientific">Jiangella alkaliphila</name>
    <dbReference type="NCBI Taxonomy" id="419479"/>
    <lineage>
        <taxon>Bacteria</taxon>
        <taxon>Bacillati</taxon>
        <taxon>Actinomycetota</taxon>
        <taxon>Actinomycetes</taxon>
        <taxon>Jiangellales</taxon>
        <taxon>Jiangellaceae</taxon>
        <taxon>Jiangella</taxon>
    </lineage>
</organism>
<dbReference type="Gene3D" id="3.40.50.12780">
    <property type="entry name" value="N-terminal domain of ligase-like"/>
    <property type="match status" value="1"/>
</dbReference>
<accession>A0A1H2IRL5</accession>
<dbReference type="SUPFAM" id="SSF56801">
    <property type="entry name" value="Acetyl-CoA synthetase-like"/>
    <property type="match status" value="1"/>
</dbReference>
<dbReference type="Pfam" id="PF00501">
    <property type="entry name" value="AMP-binding"/>
    <property type="match status" value="1"/>
</dbReference>
<feature type="domain" description="AMP-binding enzyme C-terminal" evidence="2">
    <location>
        <begin position="395"/>
        <end position="470"/>
    </location>
</feature>
<reference evidence="4" key="1">
    <citation type="submission" date="2016-10" db="EMBL/GenBank/DDBJ databases">
        <authorList>
            <person name="Varghese N."/>
            <person name="Submissions S."/>
        </authorList>
    </citation>
    <scope>NUCLEOTIDE SEQUENCE [LARGE SCALE GENOMIC DNA]</scope>
    <source>
        <strain evidence="4">DSM 45079</strain>
    </source>
</reference>
<dbReference type="InterPro" id="IPR025110">
    <property type="entry name" value="AMP-bd_C"/>
</dbReference>
<dbReference type="Pfam" id="PF13193">
    <property type="entry name" value="AMP-binding_C"/>
    <property type="match status" value="1"/>
</dbReference>
<evidence type="ECO:0000259" key="2">
    <source>
        <dbReference type="Pfam" id="PF13193"/>
    </source>
</evidence>
<dbReference type="PANTHER" id="PTHR43767">
    <property type="entry name" value="LONG-CHAIN-FATTY-ACID--COA LIGASE"/>
    <property type="match status" value="1"/>
</dbReference>
<sequence>MVDTVVAQVGAVARAHPNDPALIFDGELWTYAQLWSRTEQIARGLLGLGLRPGQPVGIIGRNESAYVAAYLGIMRAGCVAVPVNTMLDLAAIRDQLELVGVRTIFAGRLPDGLRDGLEQDYRLLELAAPPRGPSRPALPRIAPDSVCKIMLTSGSTGRPKGVEHTHGSIFHTALQMAAALPFDRTDRGLVFLPLYTCIPEHVLPALSTGGCLEILPGFDVDRVADACTRATTFDAVPTILSRLVEHAPLHKLAGLRWILFASEPMPVRLLETWWDVLPRVETHQFYGLTELVSVSVASHAMLRAEPATVGRAFPTTDLRLDPLEGHGDGGEILAAGPSRMRGYFGDVTATNGALTATGALRTGDIGRVDDRGLVFLTGRLKDIIISGGFNVAPAEIEAVAFRHGGVQEAIVVGIPSARWGETPVVVAVPKPGSDVTAEGLLTFCRDALPSFKRPSAAALVPSLPTTGIGKGDKAAVKRLIAEGRIDLVSA</sequence>
<protein>
    <submittedName>
        <fullName evidence="3">Long-chain acyl-CoA synthetase</fullName>
    </submittedName>
</protein>
<dbReference type="InterPro" id="IPR020845">
    <property type="entry name" value="AMP-binding_CS"/>
</dbReference>
<dbReference type="AlphaFoldDB" id="A0A1H2IRL5"/>
<evidence type="ECO:0000313" key="4">
    <source>
        <dbReference type="Proteomes" id="UP000182977"/>
    </source>
</evidence>
<dbReference type="InterPro" id="IPR050237">
    <property type="entry name" value="ATP-dep_AMP-bd_enzyme"/>
</dbReference>
<dbReference type="InterPro" id="IPR000873">
    <property type="entry name" value="AMP-dep_synth/lig_dom"/>
</dbReference>
<dbReference type="GO" id="GO:0016878">
    <property type="term" value="F:acid-thiol ligase activity"/>
    <property type="evidence" value="ECO:0007669"/>
    <property type="project" value="UniProtKB-ARBA"/>
</dbReference>
<dbReference type="OrthoDB" id="9803968at2"/>
<dbReference type="EMBL" id="LT629791">
    <property type="protein sequence ID" value="SDU46789.1"/>
    <property type="molecule type" value="Genomic_DNA"/>
</dbReference>
<keyword evidence="4" id="KW-1185">Reference proteome</keyword>
<dbReference type="Gene3D" id="3.30.300.30">
    <property type="match status" value="1"/>
</dbReference>
<dbReference type="InterPro" id="IPR042099">
    <property type="entry name" value="ANL_N_sf"/>
</dbReference>
<dbReference type="RefSeq" id="WP_046770290.1">
    <property type="nucleotide sequence ID" value="NZ_LBMC01000019.1"/>
</dbReference>
<dbReference type="PROSITE" id="PS00455">
    <property type="entry name" value="AMP_BINDING"/>
    <property type="match status" value="1"/>
</dbReference>
<dbReference type="STRING" id="419479.SAMN04488563_1952"/>
<dbReference type="Proteomes" id="UP000182977">
    <property type="component" value="Chromosome I"/>
</dbReference>
<gene>
    <name evidence="3" type="ORF">SAMN04488563_1952</name>
</gene>
<evidence type="ECO:0000313" key="3">
    <source>
        <dbReference type="EMBL" id="SDU46789.1"/>
    </source>
</evidence>
<evidence type="ECO:0000259" key="1">
    <source>
        <dbReference type="Pfam" id="PF00501"/>
    </source>
</evidence>
<proteinExistence type="predicted"/>
<dbReference type="InterPro" id="IPR045851">
    <property type="entry name" value="AMP-bd_C_sf"/>
</dbReference>
<name>A0A1H2IRL5_9ACTN</name>
<feature type="domain" description="AMP-dependent synthetase/ligase" evidence="1">
    <location>
        <begin position="12"/>
        <end position="344"/>
    </location>
</feature>
<dbReference type="PANTHER" id="PTHR43767:SF1">
    <property type="entry name" value="NONRIBOSOMAL PEPTIDE SYNTHASE PES1 (EUROFUNG)-RELATED"/>
    <property type="match status" value="1"/>
</dbReference>